<dbReference type="PROSITE" id="PS50865">
    <property type="entry name" value="ZF_MYND_2"/>
    <property type="match status" value="1"/>
</dbReference>
<accession>A0ABD2VZ35</accession>
<keyword evidence="5" id="KW-0175">Coiled coil</keyword>
<comment type="caution">
    <text evidence="7">The sequence shown here is derived from an EMBL/GenBank/DDBJ whole genome shotgun (WGS) entry which is preliminary data.</text>
</comment>
<dbReference type="EMBL" id="JBJJXI010000153">
    <property type="protein sequence ID" value="KAL3385725.1"/>
    <property type="molecule type" value="Genomic_DNA"/>
</dbReference>
<name>A0ABD2VZ35_9HYME</name>
<protein>
    <recommendedName>
        <fullName evidence="6">MYND-type domain-containing protein</fullName>
    </recommendedName>
</protein>
<dbReference type="SUPFAM" id="SSF144232">
    <property type="entry name" value="HIT/MYND zinc finger-like"/>
    <property type="match status" value="1"/>
</dbReference>
<dbReference type="InterPro" id="IPR002893">
    <property type="entry name" value="Znf_MYND"/>
</dbReference>
<evidence type="ECO:0000259" key="6">
    <source>
        <dbReference type="PROSITE" id="PS50865"/>
    </source>
</evidence>
<dbReference type="Pfam" id="PF01753">
    <property type="entry name" value="zf-MYND"/>
    <property type="match status" value="1"/>
</dbReference>
<keyword evidence="2 4" id="KW-0863">Zinc-finger</keyword>
<evidence type="ECO:0000256" key="1">
    <source>
        <dbReference type="ARBA" id="ARBA00022723"/>
    </source>
</evidence>
<dbReference type="InterPro" id="IPR046341">
    <property type="entry name" value="SET_dom_sf"/>
</dbReference>
<evidence type="ECO:0000256" key="2">
    <source>
        <dbReference type="ARBA" id="ARBA00022771"/>
    </source>
</evidence>
<feature type="coiled-coil region" evidence="5">
    <location>
        <begin position="123"/>
        <end position="150"/>
    </location>
</feature>
<dbReference type="Proteomes" id="UP001627154">
    <property type="component" value="Unassembled WGS sequence"/>
</dbReference>
<dbReference type="PROSITE" id="PS01360">
    <property type="entry name" value="ZF_MYND_1"/>
    <property type="match status" value="1"/>
</dbReference>
<evidence type="ECO:0000256" key="3">
    <source>
        <dbReference type="ARBA" id="ARBA00022833"/>
    </source>
</evidence>
<keyword evidence="3" id="KW-0862">Zinc</keyword>
<organism evidence="7 8">
    <name type="scientific">Trichogramma kaykai</name>
    <dbReference type="NCBI Taxonomy" id="54128"/>
    <lineage>
        <taxon>Eukaryota</taxon>
        <taxon>Metazoa</taxon>
        <taxon>Ecdysozoa</taxon>
        <taxon>Arthropoda</taxon>
        <taxon>Hexapoda</taxon>
        <taxon>Insecta</taxon>
        <taxon>Pterygota</taxon>
        <taxon>Neoptera</taxon>
        <taxon>Endopterygota</taxon>
        <taxon>Hymenoptera</taxon>
        <taxon>Apocrita</taxon>
        <taxon>Proctotrupomorpha</taxon>
        <taxon>Chalcidoidea</taxon>
        <taxon>Trichogrammatidae</taxon>
        <taxon>Trichogramma</taxon>
    </lineage>
</organism>
<feature type="domain" description="MYND-type" evidence="6">
    <location>
        <begin position="228"/>
        <end position="267"/>
    </location>
</feature>
<dbReference type="PANTHER" id="PTHR47111">
    <property type="entry name" value="BCDNA.LD29892"/>
    <property type="match status" value="1"/>
</dbReference>
<evidence type="ECO:0000313" key="8">
    <source>
        <dbReference type="Proteomes" id="UP001627154"/>
    </source>
</evidence>
<dbReference type="AlphaFoldDB" id="A0ABD2VZ35"/>
<dbReference type="GO" id="GO:0008270">
    <property type="term" value="F:zinc ion binding"/>
    <property type="evidence" value="ECO:0007669"/>
    <property type="project" value="UniProtKB-KW"/>
</dbReference>
<sequence>MDLLDDSDGAIYAMDQDNFIDTKDYPDDEDDRQVRFILDFDKFFKIQDDICCIAGKSTVSSDQFLAQADSAYDLCEHNDEYHQYMLELYNQSIAFAEKNLELGTAYFRKSQLLLHLKKFKDCMLELAKAEKLAKSENDQLKENIESTKQTCIASMEKGNNDSVEEQTTKSHDLLPKEIPYKSSKIDVEVDRDYGRYLLTNSTIEASELIAIEESVVAYPRCDFTYLVCSYCLKCAWNAVPCDTCPYVIYCSDECKKLAWEQFHDEECPVYPYMYCERHYDLDKTYILMALRLFIMFVKKHGVDEIMEKAKIIDSKREVTGENFLSTQAVVDCKNVFDFDCIYNLPCMERFSNGGDLSKYVIESMAVNALYRYSSILKDEDLNAEGNNYFLIDIKIILVHLSRILQTNANEYQGSTVLPENHPEECDKRLCNKCNILPTACRGLILTPFCSLLNNDCTHNVSKVFMPERRVMMFATNFIQAKQKLCENNTSLINKLRGLEVSKQIVTLNKKFISCKECTKSKSSDTEYKISEELKNQIFEDCSPEVLNIMEHDHTKWVYSQDILKQVIQVMKISFKLLKEDEYYYFLKPYRDYVNRIVNLSFNEDISIPKCN</sequence>
<dbReference type="SUPFAM" id="SSF82199">
    <property type="entry name" value="SET domain"/>
    <property type="match status" value="1"/>
</dbReference>
<keyword evidence="8" id="KW-1185">Reference proteome</keyword>
<keyword evidence="1" id="KW-0479">Metal-binding</keyword>
<proteinExistence type="predicted"/>
<dbReference type="PANTHER" id="PTHR47111:SF1">
    <property type="entry name" value="SET AND MYND DOMAIN-CONTAINING PROTEIN 4"/>
    <property type="match status" value="1"/>
</dbReference>
<reference evidence="7 8" key="1">
    <citation type="journal article" date="2024" name="bioRxiv">
        <title>A reference genome for Trichogramma kaykai: A tiny desert-dwelling parasitoid wasp with competing sex-ratio distorters.</title>
        <authorList>
            <person name="Culotta J."/>
            <person name="Lindsey A.R."/>
        </authorList>
    </citation>
    <scope>NUCLEOTIDE SEQUENCE [LARGE SCALE GENOMIC DNA]</scope>
    <source>
        <strain evidence="7 8">KSX58</strain>
    </source>
</reference>
<gene>
    <name evidence="7" type="ORF">TKK_018772</name>
</gene>
<evidence type="ECO:0000256" key="5">
    <source>
        <dbReference type="SAM" id="Coils"/>
    </source>
</evidence>
<evidence type="ECO:0000313" key="7">
    <source>
        <dbReference type="EMBL" id="KAL3385725.1"/>
    </source>
</evidence>
<evidence type="ECO:0000256" key="4">
    <source>
        <dbReference type="PROSITE-ProRule" id="PRU00134"/>
    </source>
</evidence>